<comment type="caution">
    <text evidence="1">The sequence shown here is derived from an EMBL/GenBank/DDBJ whole genome shotgun (WGS) entry which is preliminary data.</text>
</comment>
<dbReference type="EMBL" id="JBFOLK010000010">
    <property type="protein sequence ID" value="KAL2480308.1"/>
    <property type="molecule type" value="Genomic_DNA"/>
</dbReference>
<organism evidence="1 2">
    <name type="scientific">Abeliophyllum distichum</name>
    <dbReference type="NCBI Taxonomy" id="126358"/>
    <lineage>
        <taxon>Eukaryota</taxon>
        <taxon>Viridiplantae</taxon>
        <taxon>Streptophyta</taxon>
        <taxon>Embryophyta</taxon>
        <taxon>Tracheophyta</taxon>
        <taxon>Spermatophyta</taxon>
        <taxon>Magnoliopsida</taxon>
        <taxon>eudicotyledons</taxon>
        <taxon>Gunneridae</taxon>
        <taxon>Pentapetalae</taxon>
        <taxon>asterids</taxon>
        <taxon>lamiids</taxon>
        <taxon>Lamiales</taxon>
        <taxon>Oleaceae</taxon>
        <taxon>Forsythieae</taxon>
        <taxon>Abeliophyllum</taxon>
    </lineage>
</organism>
<protein>
    <submittedName>
        <fullName evidence="1">Uncharacterized protein</fullName>
    </submittedName>
</protein>
<dbReference type="Proteomes" id="UP001604336">
    <property type="component" value="Unassembled WGS sequence"/>
</dbReference>
<proteinExistence type="predicted"/>
<reference evidence="2" key="1">
    <citation type="submission" date="2024-07" db="EMBL/GenBank/DDBJ databases">
        <title>Two chromosome-level genome assemblies of Korean endemic species Abeliophyllum distichum and Forsythia ovata (Oleaceae).</title>
        <authorList>
            <person name="Jang H."/>
        </authorList>
    </citation>
    <scope>NUCLEOTIDE SEQUENCE [LARGE SCALE GENOMIC DNA]</scope>
</reference>
<name>A0ABD1QXQ7_9LAMI</name>
<accession>A0ABD1QXQ7</accession>
<evidence type="ECO:0000313" key="1">
    <source>
        <dbReference type="EMBL" id="KAL2480308.1"/>
    </source>
</evidence>
<evidence type="ECO:0000313" key="2">
    <source>
        <dbReference type="Proteomes" id="UP001604336"/>
    </source>
</evidence>
<dbReference type="AlphaFoldDB" id="A0ABD1QXQ7"/>
<gene>
    <name evidence="1" type="ORF">Adt_33274</name>
</gene>
<sequence>MDIAPLFGISFTTPSLPLHILVYWHTTLVGSYKVNTDRCVKNRDSSGQYVFAHSSLNIASALFWRLSSELFLMVSFLLRGLYYQIYRLSPTLLCPIIASPEVEDLGLFRPPFLTSDISLPSTVILFIIFIAKATRGLPYLLQKVGIVLTILSSMLRTYRDVIAA</sequence>
<keyword evidence="2" id="KW-1185">Reference proteome</keyword>